<keyword evidence="1" id="KW-0812">Transmembrane</keyword>
<keyword evidence="1" id="KW-1133">Transmembrane helix</keyword>
<dbReference type="KEGG" id="gbn:GEOBRER4_03080"/>
<dbReference type="AlphaFoldDB" id="A0A6S6LW72"/>
<dbReference type="EMBL" id="AP023213">
    <property type="protein sequence ID" value="BCG45558.1"/>
    <property type="molecule type" value="Genomic_DNA"/>
</dbReference>
<evidence type="ECO:0000259" key="2">
    <source>
        <dbReference type="Pfam" id="PF03992"/>
    </source>
</evidence>
<organism evidence="3 4">
    <name type="scientific">Citrifermentans bremense</name>
    <dbReference type="NCBI Taxonomy" id="60035"/>
    <lineage>
        <taxon>Bacteria</taxon>
        <taxon>Pseudomonadati</taxon>
        <taxon>Thermodesulfobacteriota</taxon>
        <taxon>Desulfuromonadia</taxon>
        <taxon>Geobacterales</taxon>
        <taxon>Geobacteraceae</taxon>
        <taxon>Citrifermentans</taxon>
    </lineage>
</organism>
<feature type="domain" description="ABM" evidence="2">
    <location>
        <begin position="17"/>
        <end position="88"/>
    </location>
</feature>
<dbReference type="RefSeq" id="WP_085814182.1">
    <property type="nucleotide sequence ID" value="NZ_AP023213.1"/>
</dbReference>
<reference evidence="3 4" key="1">
    <citation type="submission" date="2020-06" db="EMBL/GenBank/DDBJ databases">
        <title>Interaction of electrochemicaly active bacteria, Geobacter bremensis R4 on different carbon anode.</title>
        <authorList>
            <person name="Meng L."/>
            <person name="Yoshida N."/>
        </authorList>
    </citation>
    <scope>NUCLEOTIDE SEQUENCE [LARGE SCALE GENOMIC DNA]</scope>
    <source>
        <strain evidence="3 4">R4</strain>
    </source>
</reference>
<accession>A0A6S6LW72</accession>
<evidence type="ECO:0000313" key="4">
    <source>
        <dbReference type="Proteomes" id="UP000515472"/>
    </source>
</evidence>
<dbReference type="Pfam" id="PF03992">
    <property type="entry name" value="ABM"/>
    <property type="match status" value="1"/>
</dbReference>
<dbReference type="SUPFAM" id="SSF54909">
    <property type="entry name" value="Dimeric alpha+beta barrel"/>
    <property type="match status" value="1"/>
</dbReference>
<dbReference type="PANTHER" id="PTHR40057">
    <property type="entry name" value="SLR1162 PROTEIN"/>
    <property type="match status" value="1"/>
</dbReference>
<gene>
    <name evidence="3" type="ORF">GEOBRER4_n0314</name>
</gene>
<dbReference type="PANTHER" id="PTHR40057:SF1">
    <property type="entry name" value="SLR1162 PROTEIN"/>
    <property type="match status" value="1"/>
</dbReference>
<evidence type="ECO:0000313" key="3">
    <source>
        <dbReference type="EMBL" id="BCG45558.1"/>
    </source>
</evidence>
<dbReference type="Gene3D" id="3.30.70.100">
    <property type="match status" value="1"/>
</dbReference>
<dbReference type="InterPro" id="IPR007138">
    <property type="entry name" value="ABM_dom"/>
</dbReference>
<sequence>MGIESNLDIDQAKSVAFIITHTIKEGEEERYEAWLSDILSLVSRAPGYLGREVFRPAQGTRTYTSILRFDTYHNLNAWAHSDDRKSMVSRVSDLLTKGDVHEVRTGVDFWFTPQYIKPPKSWKQFLLVLSAIYPLTLIIPYLLNPLFGATGPLQFPLVKALLIAAVIVALMTFVIMPRYTRLVKRWLYEETD</sequence>
<dbReference type="Proteomes" id="UP000515472">
    <property type="component" value="Chromosome"/>
</dbReference>
<dbReference type="InterPro" id="IPR011008">
    <property type="entry name" value="Dimeric_a/b-barrel"/>
</dbReference>
<keyword evidence="1" id="KW-0472">Membrane</keyword>
<protein>
    <recommendedName>
        <fullName evidence="2">ABM domain-containing protein</fullName>
    </recommendedName>
</protein>
<dbReference type="InterPro" id="IPR038762">
    <property type="entry name" value="ABM_predict"/>
</dbReference>
<proteinExistence type="predicted"/>
<name>A0A6S6LW72_9BACT</name>
<feature type="transmembrane region" description="Helical" evidence="1">
    <location>
        <begin position="125"/>
        <end position="143"/>
    </location>
</feature>
<keyword evidence="4" id="KW-1185">Reference proteome</keyword>
<evidence type="ECO:0000256" key="1">
    <source>
        <dbReference type="SAM" id="Phobius"/>
    </source>
</evidence>
<feature type="transmembrane region" description="Helical" evidence="1">
    <location>
        <begin position="155"/>
        <end position="176"/>
    </location>
</feature>